<evidence type="ECO:0000256" key="8">
    <source>
        <dbReference type="ARBA" id="ARBA00023170"/>
    </source>
</evidence>
<keyword evidence="5 11" id="KW-1133">Transmembrane helix</keyword>
<feature type="transmembrane region" description="Helical" evidence="11">
    <location>
        <begin position="6"/>
        <end position="22"/>
    </location>
</feature>
<keyword evidence="13" id="KW-1185">Reference proteome</keyword>
<feature type="transmembrane region" description="Helical" evidence="11">
    <location>
        <begin position="67"/>
        <end position="86"/>
    </location>
</feature>
<feature type="compositionally biased region" description="Polar residues" evidence="10">
    <location>
        <begin position="525"/>
        <end position="540"/>
    </location>
</feature>
<evidence type="ECO:0000256" key="11">
    <source>
        <dbReference type="SAM" id="Phobius"/>
    </source>
</evidence>
<feature type="transmembrane region" description="Helical" evidence="11">
    <location>
        <begin position="29"/>
        <end position="47"/>
    </location>
</feature>
<proteinExistence type="inferred from homology"/>
<name>A0A4Y7SEY4_COPMI</name>
<keyword evidence="7 11" id="KW-0472">Membrane</keyword>
<comment type="subcellular location">
    <subcellularLocation>
        <location evidence="1">Membrane</location>
        <topology evidence="1">Multi-pass membrane protein</topology>
    </subcellularLocation>
</comment>
<sequence length="608" mass="66409">MATVLITISFICAVLLAAFIPVKRVYTDIPTLALVLWLTMANVLHGINNSLFANTVAVKSFVWCDISTKFLLGVNVAVPGALLCIGRRLELVSSTRKIVESKVVKRNMMIFEILCCFVFPVIYMTLHLLAQHHRFDIIEDFGCFAAVHPSTPGLILVWVLPLAIGAASLLLSGLAVQHSLRVTGSAFSTHLEPRTTVSSSHFTRRVITSTVMTCVSVITSLFGVFTVPALVPWKSWEWAHARMGEAVVLAKEEIGSTRMRWWSILAMSVAYILLSYGLGEEARDMYKWIGTTFAKRDGFFGWIKGLFAQRPRLPRHVSRGAALNSKQSLPHMVELKSGWDDMVDFKPSTKSTWSKASKSSRSNATSSPPSTPTSSRSPSAASLRNERPTTSVPMTNEDRAFMDSTLSYLGSPTAQTLGITSPPRPFPLEKLTSPPSLTAPSPVASLPTRKGLRPLSLVIADPVLPQDTPEFVSPVAVRSPSPKNPAAVGISAVIQADWPVPPETPSPVHSRYSRHSSRSPDRLSPTLSVESPMVSPNSETALYGPGRPFEAAYDGYGLPHRPVSPPMRGPSLKQSLQSLRESWDRGRGKHSSTQSKDGIFMTVVQETV</sequence>
<evidence type="ECO:0000256" key="3">
    <source>
        <dbReference type="ARBA" id="ARBA00022507"/>
    </source>
</evidence>
<evidence type="ECO:0000256" key="4">
    <source>
        <dbReference type="ARBA" id="ARBA00022692"/>
    </source>
</evidence>
<evidence type="ECO:0000313" key="13">
    <source>
        <dbReference type="Proteomes" id="UP000298030"/>
    </source>
</evidence>
<dbReference type="GO" id="GO:0005886">
    <property type="term" value="C:plasma membrane"/>
    <property type="evidence" value="ECO:0007669"/>
    <property type="project" value="TreeGrafter"/>
</dbReference>
<evidence type="ECO:0000256" key="9">
    <source>
        <dbReference type="ARBA" id="ARBA00023224"/>
    </source>
</evidence>
<dbReference type="Proteomes" id="UP000298030">
    <property type="component" value="Unassembled WGS sequence"/>
</dbReference>
<evidence type="ECO:0000256" key="7">
    <source>
        <dbReference type="ARBA" id="ARBA00023136"/>
    </source>
</evidence>
<evidence type="ECO:0000313" key="12">
    <source>
        <dbReference type="EMBL" id="TEB19612.1"/>
    </source>
</evidence>
<organism evidence="12 13">
    <name type="scientific">Coprinellus micaceus</name>
    <name type="common">Glistening ink-cap mushroom</name>
    <name type="synonym">Coprinus micaceus</name>
    <dbReference type="NCBI Taxonomy" id="71717"/>
    <lineage>
        <taxon>Eukaryota</taxon>
        <taxon>Fungi</taxon>
        <taxon>Dikarya</taxon>
        <taxon>Basidiomycota</taxon>
        <taxon>Agaricomycotina</taxon>
        <taxon>Agaricomycetes</taxon>
        <taxon>Agaricomycetidae</taxon>
        <taxon>Agaricales</taxon>
        <taxon>Agaricineae</taxon>
        <taxon>Psathyrellaceae</taxon>
        <taxon>Coprinellus</taxon>
    </lineage>
</organism>
<dbReference type="EMBL" id="QPFP01000182">
    <property type="protein sequence ID" value="TEB19612.1"/>
    <property type="molecule type" value="Genomic_DNA"/>
</dbReference>
<feature type="transmembrane region" description="Helical" evidence="11">
    <location>
        <begin position="155"/>
        <end position="176"/>
    </location>
</feature>
<dbReference type="InterPro" id="IPR001499">
    <property type="entry name" value="GPCR_STE3"/>
</dbReference>
<comment type="caution">
    <text evidence="12">The sequence shown here is derived from an EMBL/GenBank/DDBJ whole genome shotgun (WGS) entry which is preliminary data.</text>
</comment>
<dbReference type="PANTHER" id="PTHR28097:SF1">
    <property type="entry name" value="PHEROMONE A FACTOR RECEPTOR"/>
    <property type="match status" value="1"/>
</dbReference>
<accession>A0A4Y7SEY4</accession>
<feature type="transmembrane region" description="Helical" evidence="11">
    <location>
        <begin position="107"/>
        <end position="126"/>
    </location>
</feature>
<evidence type="ECO:0000256" key="10">
    <source>
        <dbReference type="SAM" id="MobiDB-lite"/>
    </source>
</evidence>
<evidence type="ECO:0000256" key="6">
    <source>
        <dbReference type="ARBA" id="ARBA00023040"/>
    </source>
</evidence>
<dbReference type="AlphaFoldDB" id="A0A4Y7SEY4"/>
<dbReference type="PANTHER" id="PTHR28097">
    <property type="entry name" value="PHEROMONE A FACTOR RECEPTOR"/>
    <property type="match status" value="1"/>
</dbReference>
<dbReference type="Pfam" id="PF02076">
    <property type="entry name" value="STE3"/>
    <property type="match status" value="1"/>
</dbReference>
<evidence type="ECO:0000256" key="1">
    <source>
        <dbReference type="ARBA" id="ARBA00004141"/>
    </source>
</evidence>
<protein>
    <submittedName>
        <fullName evidence="12">STE3-domain-containing protein</fullName>
    </submittedName>
</protein>
<dbReference type="GO" id="GO:0000750">
    <property type="term" value="P:pheromone-dependent signal transduction involved in conjugation with cellular fusion"/>
    <property type="evidence" value="ECO:0007669"/>
    <property type="project" value="TreeGrafter"/>
</dbReference>
<feature type="region of interest" description="Disordered" evidence="10">
    <location>
        <begin position="412"/>
        <end position="448"/>
    </location>
</feature>
<dbReference type="GO" id="GO:0004932">
    <property type="term" value="F:mating-type factor pheromone receptor activity"/>
    <property type="evidence" value="ECO:0007669"/>
    <property type="project" value="InterPro"/>
</dbReference>
<feature type="transmembrane region" description="Helical" evidence="11">
    <location>
        <begin position="206"/>
        <end position="231"/>
    </location>
</feature>
<feature type="compositionally biased region" description="Low complexity" evidence="10">
    <location>
        <begin position="350"/>
        <end position="382"/>
    </location>
</feature>
<dbReference type="OrthoDB" id="2874149at2759"/>
<keyword evidence="8" id="KW-0675">Receptor</keyword>
<evidence type="ECO:0000256" key="5">
    <source>
        <dbReference type="ARBA" id="ARBA00022989"/>
    </source>
</evidence>
<comment type="similarity">
    <text evidence="2">Belongs to the G-protein coupled receptor 4 family.</text>
</comment>
<keyword evidence="4 11" id="KW-0812">Transmembrane</keyword>
<feature type="region of interest" description="Disordered" evidence="10">
    <location>
        <begin position="350"/>
        <end position="397"/>
    </location>
</feature>
<keyword evidence="3" id="KW-0589">Pheromone response</keyword>
<dbReference type="PRINTS" id="PR00899">
    <property type="entry name" value="GPCRSTE3"/>
</dbReference>
<gene>
    <name evidence="12" type="ORF">FA13DRAFT_1718634</name>
</gene>
<feature type="region of interest" description="Disordered" evidence="10">
    <location>
        <begin position="561"/>
        <end position="599"/>
    </location>
</feature>
<feature type="transmembrane region" description="Helical" evidence="11">
    <location>
        <begin position="261"/>
        <end position="279"/>
    </location>
</feature>
<keyword evidence="6" id="KW-0297">G-protein coupled receptor</keyword>
<feature type="compositionally biased region" description="Low complexity" evidence="10">
    <location>
        <begin position="431"/>
        <end position="447"/>
    </location>
</feature>
<evidence type="ECO:0000256" key="2">
    <source>
        <dbReference type="ARBA" id="ARBA00011085"/>
    </source>
</evidence>
<reference evidence="12 13" key="1">
    <citation type="journal article" date="2019" name="Nat. Ecol. Evol.">
        <title>Megaphylogeny resolves global patterns of mushroom evolution.</title>
        <authorList>
            <person name="Varga T."/>
            <person name="Krizsan K."/>
            <person name="Foldi C."/>
            <person name="Dima B."/>
            <person name="Sanchez-Garcia M."/>
            <person name="Sanchez-Ramirez S."/>
            <person name="Szollosi G.J."/>
            <person name="Szarkandi J.G."/>
            <person name="Papp V."/>
            <person name="Albert L."/>
            <person name="Andreopoulos W."/>
            <person name="Angelini C."/>
            <person name="Antonin V."/>
            <person name="Barry K.W."/>
            <person name="Bougher N.L."/>
            <person name="Buchanan P."/>
            <person name="Buyck B."/>
            <person name="Bense V."/>
            <person name="Catcheside P."/>
            <person name="Chovatia M."/>
            <person name="Cooper J."/>
            <person name="Damon W."/>
            <person name="Desjardin D."/>
            <person name="Finy P."/>
            <person name="Geml J."/>
            <person name="Haridas S."/>
            <person name="Hughes K."/>
            <person name="Justo A."/>
            <person name="Karasinski D."/>
            <person name="Kautmanova I."/>
            <person name="Kiss B."/>
            <person name="Kocsube S."/>
            <person name="Kotiranta H."/>
            <person name="LaButti K.M."/>
            <person name="Lechner B.E."/>
            <person name="Liimatainen K."/>
            <person name="Lipzen A."/>
            <person name="Lukacs Z."/>
            <person name="Mihaltcheva S."/>
            <person name="Morgado L.N."/>
            <person name="Niskanen T."/>
            <person name="Noordeloos M.E."/>
            <person name="Ohm R.A."/>
            <person name="Ortiz-Santana B."/>
            <person name="Ovrebo C."/>
            <person name="Racz N."/>
            <person name="Riley R."/>
            <person name="Savchenko A."/>
            <person name="Shiryaev A."/>
            <person name="Soop K."/>
            <person name="Spirin V."/>
            <person name="Szebenyi C."/>
            <person name="Tomsovsky M."/>
            <person name="Tulloss R.E."/>
            <person name="Uehling J."/>
            <person name="Grigoriev I.V."/>
            <person name="Vagvolgyi C."/>
            <person name="Papp T."/>
            <person name="Martin F.M."/>
            <person name="Miettinen O."/>
            <person name="Hibbett D.S."/>
            <person name="Nagy L.G."/>
        </authorList>
    </citation>
    <scope>NUCLEOTIDE SEQUENCE [LARGE SCALE GENOMIC DNA]</scope>
    <source>
        <strain evidence="12 13">FP101781</strain>
    </source>
</reference>
<dbReference type="STRING" id="71717.A0A4Y7SEY4"/>
<keyword evidence="9" id="KW-0807">Transducer</keyword>
<feature type="region of interest" description="Disordered" evidence="10">
    <location>
        <begin position="498"/>
        <end position="542"/>
    </location>
</feature>